<evidence type="ECO:0000313" key="4">
    <source>
        <dbReference type="EMBL" id="CAF1023773.1"/>
    </source>
</evidence>
<feature type="domain" description="Hermes trasposase DNA-binding" evidence="3">
    <location>
        <begin position="95"/>
        <end position="150"/>
    </location>
</feature>
<dbReference type="GO" id="GO:0005634">
    <property type="term" value="C:nucleus"/>
    <property type="evidence" value="ECO:0007669"/>
    <property type="project" value="TreeGrafter"/>
</dbReference>
<feature type="compositionally biased region" description="Basic and acidic residues" evidence="1">
    <location>
        <begin position="620"/>
        <end position="630"/>
    </location>
</feature>
<dbReference type="Gene3D" id="1.10.10.1070">
    <property type="entry name" value="Zinc finger, BED domain-containing"/>
    <property type="match status" value="1"/>
</dbReference>
<sequence>MSRDFRRKSSTLSKADLQVLVTSNNPLVSFAKPADFIICLQCKTVLKWTSGNGTRVMNHHNCIKKKPLSETPNRQRTISSYCQQSSPSTECPFIKKRITEACVEYCAVNGRSFESVTGAGFINLAKQLISAGATIGTSVSASALLPHPSTISRNVERMYLDLKKQLISLCESIKFFCITCDFWSEKTTGIHYGGLSLHYVDAKWQLRVFTLACQAYDYESQHAINLRAFVNEILEEFGLYLNDDIFIVSDNENKMKSAFKEDVQRVGCSAHYLNKILQHAFTKDDIKCDVAQVLFKTVRSIVTKIRQCHTQSLLSSYVQNYSDTRFNGVYIMFNSLLKVYYELPTVLTDEYKKHYLKIDRDTLELLCSYLKHFCDIIEKLSCEKTPTLHLVIPYKQFLINVSSITDNDDQLIIPLKKYIGKELPTYWVISDVHFLATMLHPNLKSFNHTPHEKYHAEAMLKSEFDKYHELQQQRLSSNTNNKKKQIQQKKKTLSISLDDIFDLSTSPDKLQDDTESKTEFDKYIADETRIDKDMNILTYWNNNKSLYPTLATIAQRLLFIRRNLSTLRELFPPAIEQLKKRKNSSTTTTPMKKQKRSTAEDDGDNPEFEDDVGNSTLEGEYDKENDNCDY</sequence>
<dbReference type="Pfam" id="PF05699">
    <property type="entry name" value="Dimer_Tnp_hAT"/>
    <property type="match status" value="1"/>
</dbReference>
<dbReference type="InterPro" id="IPR052717">
    <property type="entry name" value="Vacuolar_transposase_reg"/>
</dbReference>
<dbReference type="InterPro" id="IPR018473">
    <property type="entry name" value="Hermes_transposase_DNA-db"/>
</dbReference>
<feature type="compositionally biased region" description="Acidic residues" evidence="1">
    <location>
        <begin position="600"/>
        <end position="612"/>
    </location>
</feature>
<dbReference type="GO" id="GO:0006357">
    <property type="term" value="P:regulation of transcription by RNA polymerase II"/>
    <property type="evidence" value="ECO:0007669"/>
    <property type="project" value="TreeGrafter"/>
</dbReference>
<evidence type="ECO:0000256" key="1">
    <source>
        <dbReference type="SAM" id="MobiDB-lite"/>
    </source>
</evidence>
<dbReference type="InterPro" id="IPR012337">
    <property type="entry name" value="RNaseH-like_sf"/>
</dbReference>
<evidence type="ECO:0000259" key="2">
    <source>
        <dbReference type="Pfam" id="PF05699"/>
    </source>
</evidence>
<dbReference type="SUPFAM" id="SSF140996">
    <property type="entry name" value="Hermes dimerisation domain"/>
    <property type="match status" value="1"/>
</dbReference>
<organism evidence="5 6">
    <name type="scientific">Didymodactylos carnosus</name>
    <dbReference type="NCBI Taxonomy" id="1234261"/>
    <lineage>
        <taxon>Eukaryota</taxon>
        <taxon>Metazoa</taxon>
        <taxon>Spiralia</taxon>
        <taxon>Gnathifera</taxon>
        <taxon>Rotifera</taxon>
        <taxon>Eurotatoria</taxon>
        <taxon>Bdelloidea</taxon>
        <taxon>Philodinida</taxon>
        <taxon>Philodinidae</taxon>
        <taxon>Didymodactylos</taxon>
    </lineage>
</organism>
<dbReference type="PANTHER" id="PTHR46169:SF29">
    <property type="entry name" value="DNA REPLICATION-RELATED ELEMENT FACTOR, ISOFORM A"/>
    <property type="match status" value="1"/>
</dbReference>
<dbReference type="Proteomes" id="UP000677228">
    <property type="component" value="Unassembled WGS sequence"/>
</dbReference>
<feature type="domain" description="HAT C-terminal dimerisation" evidence="2">
    <location>
        <begin position="519"/>
        <end position="583"/>
    </location>
</feature>
<dbReference type="EMBL" id="CAJNOK010007079">
    <property type="protein sequence ID" value="CAF1023773.1"/>
    <property type="molecule type" value="Genomic_DNA"/>
</dbReference>
<dbReference type="SUPFAM" id="SSF53098">
    <property type="entry name" value="Ribonuclease H-like"/>
    <property type="match status" value="1"/>
</dbReference>
<dbReference type="Pfam" id="PF10683">
    <property type="entry name" value="DBD_Tnp_Hermes"/>
    <property type="match status" value="1"/>
</dbReference>
<feature type="region of interest" description="Disordered" evidence="1">
    <location>
        <begin position="579"/>
        <end position="630"/>
    </location>
</feature>
<dbReference type="EMBL" id="CAJOBA010007088">
    <property type="protein sequence ID" value="CAF3792176.1"/>
    <property type="molecule type" value="Genomic_DNA"/>
</dbReference>
<evidence type="ECO:0000259" key="3">
    <source>
        <dbReference type="Pfam" id="PF10683"/>
    </source>
</evidence>
<accession>A0A8S2J321</accession>
<evidence type="ECO:0000313" key="5">
    <source>
        <dbReference type="EMBL" id="CAF3792176.1"/>
    </source>
</evidence>
<dbReference type="GO" id="GO:0046983">
    <property type="term" value="F:protein dimerization activity"/>
    <property type="evidence" value="ECO:0007669"/>
    <property type="project" value="InterPro"/>
</dbReference>
<gene>
    <name evidence="4" type="ORF">OVA965_LOCUS15636</name>
    <name evidence="5" type="ORF">TMI583_LOCUS15640</name>
</gene>
<name>A0A8S2J321_9BILA</name>
<dbReference type="InterPro" id="IPR008906">
    <property type="entry name" value="HATC_C_dom"/>
</dbReference>
<evidence type="ECO:0008006" key="7">
    <source>
        <dbReference type="Google" id="ProtNLM"/>
    </source>
</evidence>
<proteinExistence type="predicted"/>
<dbReference type="AlphaFoldDB" id="A0A8S2J321"/>
<protein>
    <recommendedName>
        <fullName evidence="7">Transposase</fullName>
    </recommendedName>
</protein>
<comment type="caution">
    <text evidence="5">The sequence shown here is derived from an EMBL/GenBank/DDBJ whole genome shotgun (WGS) entry which is preliminary data.</text>
</comment>
<reference evidence="5" key="1">
    <citation type="submission" date="2021-02" db="EMBL/GenBank/DDBJ databases">
        <authorList>
            <person name="Nowell W R."/>
        </authorList>
    </citation>
    <scope>NUCLEOTIDE SEQUENCE</scope>
</reference>
<dbReference type="Proteomes" id="UP000682733">
    <property type="component" value="Unassembled WGS sequence"/>
</dbReference>
<evidence type="ECO:0000313" key="6">
    <source>
        <dbReference type="Proteomes" id="UP000682733"/>
    </source>
</evidence>
<dbReference type="PANTHER" id="PTHR46169">
    <property type="entry name" value="DNA REPLICATION-RELATED ELEMENT FACTOR, ISOFORM A"/>
    <property type="match status" value="1"/>
</dbReference>